<dbReference type="VEuPathDB" id="FungiDB:PSTT_16468"/>
<dbReference type="VEuPathDB" id="FungiDB:PSHT_05154"/>
<comment type="caution">
    <text evidence="1">The sequence shown here is derived from an EMBL/GenBank/DDBJ whole genome shotgun (WGS) entry which is preliminary data.</text>
</comment>
<accession>A0A2S4UD48</accession>
<sequence>MTSSSEDYDPQSLVLYCDNGQPQAKPGSVLTLGDEFAQMHNNVVHQQNQQHQAIYANLTNTIATLQSQIRNPSPHPSNIATVVPGAIPKDPQGNQSSQLCQSKNACKFICQLDQVTLKAAPNDPKSGPSLLPKKLQVDDEKRSGTKFSRKYLDGVLEAYGLLDNDSDEAEPEVDVTVKAEEEDKINLTGPSHNQSDDKFLAEGDAGDLYNDTFINDEGDDYSSDGNHINYVITDKAMAKDEFDEESKTTRTFFQIYKLCPLSFLPNIYYFPYSIQRFSYFNLAH</sequence>
<protein>
    <submittedName>
        <fullName evidence="1">Uncharacterized protein</fullName>
    </submittedName>
</protein>
<reference evidence="1" key="1">
    <citation type="submission" date="2017-12" db="EMBL/GenBank/DDBJ databases">
        <title>Gene loss provides genomic basis for host adaptation in cereal stripe rust fungi.</title>
        <authorList>
            <person name="Xia C."/>
        </authorList>
    </citation>
    <scope>NUCLEOTIDE SEQUENCE [LARGE SCALE GENOMIC DNA]</scope>
    <source>
        <strain evidence="1">93-210</strain>
    </source>
</reference>
<gene>
    <name evidence="1" type="ORF">PSTT_16468</name>
</gene>
<dbReference type="VEuPathDB" id="FungiDB:PSHT_05155"/>
<name>A0A2S4UD48_9BASI</name>
<evidence type="ECO:0000313" key="2">
    <source>
        <dbReference type="Proteomes" id="UP000239156"/>
    </source>
</evidence>
<proteinExistence type="predicted"/>
<dbReference type="AlphaFoldDB" id="A0A2S4UD48"/>
<organism evidence="1 2">
    <name type="scientific">Puccinia striiformis</name>
    <dbReference type="NCBI Taxonomy" id="27350"/>
    <lineage>
        <taxon>Eukaryota</taxon>
        <taxon>Fungi</taxon>
        <taxon>Dikarya</taxon>
        <taxon>Basidiomycota</taxon>
        <taxon>Pucciniomycotina</taxon>
        <taxon>Pucciniomycetes</taxon>
        <taxon>Pucciniales</taxon>
        <taxon>Pucciniaceae</taxon>
        <taxon>Puccinia</taxon>
    </lineage>
</organism>
<dbReference type="Proteomes" id="UP000239156">
    <property type="component" value="Unassembled WGS sequence"/>
</dbReference>
<evidence type="ECO:0000313" key="1">
    <source>
        <dbReference type="EMBL" id="POV95084.1"/>
    </source>
</evidence>
<keyword evidence="2" id="KW-1185">Reference proteome</keyword>
<dbReference type="EMBL" id="PKSL01000366">
    <property type="protein sequence ID" value="POV95084.1"/>
    <property type="molecule type" value="Genomic_DNA"/>
</dbReference>
<feature type="non-terminal residue" evidence="1">
    <location>
        <position position="284"/>
    </location>
</feature>